<feature type="region of interest" description="Disordered" evidence="1">
    <location>
        <begin position="69"/>
        <end position="117"/>
    </location>
</feature>
<comment type="caution">
    <text evidence="2">The sequence shown here is derived from an EMBL/GenBank/DDBJ whole genome shotgun (WGS) entry which is preliminary data.</text>
</comment>
<dbReference type="EMBL" id="BAAAOS010000085">
    <property type="protein sequence ID" value="GAA1620798.1"/>
    <property type="molecule type" value="Genomic_DNA"/>
</dbReference>
<dbReference type="Proteomes" id="UP001500393">
    <property type="component" value="Unassembled WGS sequence"/>
</dbReference>
<dbReference type="RefSeq" id="WP_344222749.1">
    <property type="nucleotide sequence ID" value="NZ_BAAAOS010000085.1"/>
</dbReference>
<keyword evidence="3" id="KW-1185">Reference proteome</keyword>
<name>A0ABN2EX43_9ACTN</name>
<feature type="compositionally biased region" description="Basic residues" evidence="1">
    <location>
        <begin position="88"/>
        <end position="99"/>
    </location>
</feature>
<feature type="region of interest" description="Disordered" evidence="1">
    <location>
        <begin position="1"/>
        <end position="24"/>
    </location>
</feature>
<evidence type="ECO:0008006" key="4">
    <source>
        <dbReference type="Google" id="ProtNLM"/>
    </source>
</evidence>
<evidence type="ECO:0000313" key="2">
    <source>
        <dbReference type="EMBL" id="GAA1620798.1"/>
    </source>
</evidence>
<proteinExistence type="predicted"/>
<reference evidence="2 3" key="1">
    <citation type="journal article" date="2019" name="Int. J. Syst. Evol. Microbiol.">
        <title>The Global Catalogue of Microorganisms (GCM) 10K type strain sequencing project: providing services to taxonomists for standard genome sequencing and annotation.</title>
        <authorList>
            <consortium name="The Broad Institute Genomics Platform"/>
            <consortium name="The Broad Institute Genome Sequencing Center for Infectious Disease"/>
            <person name="Wu L."/>
            <person name="Ma J."/>
        </authorList>
    </citation>
    <scope>NUCLEOTIDE SEQUENCE [LARGE SCALE GENOMIC DNA]</scope>
    <source>
        <strain evidence="2 3">JCM 14969</strain>
    </source>
</reference>
<feature type="compositionally biased region" description="Low complexity" evidence="1">
    <location>
        <begin position="69"/>
        <end position="87"/>
    </location>
</feature>
<evidence type="ECO:0000256" key="1">
    <source>
        <dbReference type="SAM" id="MobiDB-lite"/>
    </source>
</evidence>
<organism evidence="2 3">
    <name type="scientific">Kribbella sancticallisti</name>
    <dbReference type="NCBI Taxonomy" id="460087"/>
    <lineage>
        <taxon>Bacteria</taxon>
        <taxon>Bacillati</taxon>
        <taxon>Actinomycetota</taxon>
        <taxon>Actinomycetes</taxon>
        <taxon>Propionibacteriales</taxon>
        <taxon>Kribbellaceae</taxon>
        <taxon>Kribbella</taxon>
    </lineage>
</organism>
<evidence type="ECO:0000313" key="3">
    <source>
        <dbReference type="Proteomes" id="UP001500393"/>
    </source>
</evidence>
<feature type="compositionally biased region" description="Basic residues" evidence="1">
    <location>
        <begin position="108"/>
        <end position="117"/>
    </location>
</feature>
<sequence>MSTTRKTAPKAQTVPASSRGKAADPAKYALFAQWAEKEFGFKLDPSQAQFAVLQYKHFQASDLNKKFNAAKAASSAKKAAPTPTTKPTAKKAPAKKTTAKKATPAKAKTTRTRKAAA</sequence>
<accession>A0ABN2EX43</accession>
<protein>
    <recommendedName>
        <fullName evidence="4">DNA-binding protein HU-beta</fullName>
    </recommendedName>
</protein>
<gene>
    <name evidence="2" type="ORF">GCM10009789_87660</name>
</gene>